<dbReference type="AlphaFoldDB" id="A0A645CDF0"/>
<organism evidence="1">
    <name type="scientific">bioreactor metagenome</name>
    <dbReference type="NCBI Taxonomy" id="1076179"/>
    <lineage>
        <taxon>unclassified sequences</taxon>
        <taxon>metagenomes</taxon>
        <taxon>ecological metagenomes</taxon>
    </lineage>
</organism>
<name>A0A645CDF0_9ZZZZ</name>
<reference evidence="1" key="1">
    <citation type="submission" date="2019-08" db="EMBL/GenBank/DDBJ databases">
        <authorList>
            <person name="Kucharzyk K."/>
            <person name="Murdoch R.W."/>
            <person name="Higgins S."/>
            <person name="Loffler F."/>
        </authorList>
    </citation>
    <scope>NUCLEOTIDE SEQUENCE</scope>
</reference>
<dbReference type="EMBL" id="VSSQ01026294">
    <property type="protein sequence ID" value="MPM74943.1"/>
    <property type="molecule type" value="Genomic_DNA"/>
</dbReference>
<gene>
    <name evidence="1" type="ORF">SDC9_121932</name>
</gene>
<sequence length="122" mass="13805">MKERYYNAIIGGVKANSFPRVPVDYGYRDNTHFWYTRFSRPISERISAGKEAELSTVVYAASRMDPNIQFAEAACKTLVKVPRVFLKAALQGCVDWAKANGVSVIEESHMAIIRDKRSSEKK</sequence>
<proteinExistence type="predicted"/>
<evidence type="ECO:0000313" key="1">
    <source>
        <dbReference type="EMBL" id="MPM74943.1"/>
    </source>
</evidence>
<comment type="caution">
    <text evidence="1">The sequence shown here is derived from an EMBL/GenBank/DDBJ whole genome shotgun (WGS) entry which is preliminary data.</text>
</comment>
<protein>
    <submittedName>
        <fullName evidence="1">Uncharacterized protein</fullName>
    </submittedName>
</protein>
<accession>A0A645CDF0</accession>